<feature type="transmembrane region" description="Helical" evidence="1">
    <location>
        <begin position="125"/>
        <end position="149"/>
    </location>
</feature>
<evidence type="ECO:0008006" key="4">
    <source>
        <dbReference type="Google" id="ProtNLM"/>
    </source>
</evidence>
<organism evidence="2 3">
    <name type="scientific">Thiomicrospira aerophila AL3</name>
    <dbReference type="NCBI Taxonomy" id="717772"/>
    <lineage>
        <taxon>Bacteria</taxon>
        <taxon>Pseudomonadati</taxon>
        <taxon>Pseudomonadota</taxon>
        <taxon>Gammaproteobacteria</taxon>
        <taxon>Thiotrichales</taxon>
        <taxon>Piscirickettsiaceae</taxon>
        <taxon>Thiomicrospira</taxon>
    </lineage>
</organism>
<dbReference type="KEGG" id="tao:THIAE_06115"/>
<dbReference type="STRING" id="717772.THIAE_06115"/>
<dbReference type="InterPro" id="IPR022266">
    <property type="entry name" value="DtrJ-like"/>
</dbReference>
<accession>W0DVT5</accession>
<gene>
    <name evidence="2" type="ORF">THIAE_06115</name>
</gene>
<feature type="transmembrane region" description="Helical" evidence="1">
    <location>
        <begin position="70"/>
        <end position="91"/>
    </location>
</feature>
<evidence type="ECO:0000256" key="1">
    <source>
        <dbReference type="SAM" id="Phobius"/>
    </source>
</evidence>
<evidence type="ECO:0000313" key="2">
    <source>
        <dbReference type="EMBL" id="AHF01398.1"/>
    </source>
</evidence>
<keyword evidence="1" id="KW-1133">Transmembrane helix</keyword>
<evidence type="ECO:0000313" key="3">
    <source>
        <dbReference type="Proteomes" id="UP000005380"/>
    </source>
</evidence>
<protein>
    <recommendedName>
        <fullName evidence="4">Integrating conjugative element membrane protein</fullName>
    </recommendedName>
</protein>
<keyword evidence="3" id="KW-1185">Reference proteome</keyword>
<feature type="transmembrane region" description="Helical" evidence="1">
    <location>
        <begin position="169"/>
        <end position="189"/>
    </location>
</feature>
<keyword evidence="1" id="KW-0812">Transmembrane</keyword>
<dbReference type="OrthoDB" id="8443503at2"/>
<dbReference type="eggNOG" id="ENOG502Z7W5">
    <property type="taxonomic scope" value="Bacteria"/>
</dbReference>
<feature type="transmembrane region" description="Helical" evidence="1">
    <location>
        <begin position="98"/>
        <end position="119"/>
    </location>
</feature>
<dbReference type="Proteomes" id="UP000005380">
    <property type="component" value="Chromosome"/>
</dbReference>
<dbReference type="Pfam" id="PF14348">
    <property type="entry name" value="DtrJ-like"/>
    <property type="match status" value="1"/>
</dbReference>
<dbReference type="HOGENOM" id="CLU_100588_1_0_6"/>
<dbReference type="InParanoid" id="W0DVT5"/>
<reference evidence="2 3" key="1">
    <citation type="submission" date="2013-12" db="EMBL/GenBank/DDBJ databases">
        <authorList>
            <consortium name="DOE Joint Genome Institute"/>
            <person name="Kappler U."/>
            <person name="Huntemann M."/>
            <person name="Han J."/>
            <person name="Chen A."/>
            <person name="Kyrpides N."/>
            <person name="Mavromatis K."/>
            <person name="Markowitz V."/>
            <person name="Palaniappan K."/>
            <person name="Ivanova N."/>
            <person name="Schaumberg A."/>
            <person name="Pati A."/>
            <person name="Liolios K."/>
            <person name="Nordberg H.P."/>
            <person name="Cantor M.N."/>
            <person name="Hua S.X."/>
            <person name="Woyke T."/>
        </authorList>
    </citation>
    <scope>NUCLEOTIDE SEQUENCE [LARGE SCALE GENOMIC DNA]</scope>
    <source>
        <strain evidence="3">AL2</strain>
    </source>
</reference>
<feature type="transmembrane region" description="Helical" evidence="1">
    <location>
        <begin position="195"/>
        <end position="215"/>
    </location>
</feature>
<feature type="transmembrane region" description="Helical" evidence="1">
    <location>
        <begin position="12"/>
        <end position="35"/>
    </location>
</feature>
<name>W0DVT5_9GAMM</name>
<proteinExistence type="predicted"/>
<dbReference type="EMBL" id="CP007030">
    <property type="protein sequence ID" value="AHF01398.1"/>
    <property type="molecule type" value="Genomic_DNA"/>
</dbReference>
<keyword evidence="1" id="KW-0472">Membrane</keyword>
<dbReference type="AlphaFoldDB" id="W0DVT5"/>
<dbReference type="RefSeq" id="WP_006460504.1">
    <property type="nucleotide sequence ID" value="NZ_CP007030.1"/>
</dbReference>
<sequence length="219" mass="25110">MAAQQEKVSFFGAIVGLFFGMIGAIIGALFLSIIFEWVGMFFNWWTLPGSEHAKMMLDREISWVSSDFKAAMITPLSVVTLFTEYAYFYLVKFTGLEWLVLKFQGSVFYDYGLAMIYIIELTAVRLAVILLSLPALFLFGLFALVDGLVERDLRTWGGGRETSFVYHHARKWISLFLYLPVMLYISAPWSIHPSIFVLVFALPFGYTVWLAATYFKKYL</sequence>